<dbReference type="HOGENOM" id="CLU_1227178_0_0_1"/>
<reference evidence="1" key="2">
    <citation type="journal article" date="2008" name="Genome Biol.">
        <title>Improved genome assembly and evidence-based global gene model set for the chordate Ciona intestinalis: new insight into intron and operon populations.</title>
        <authorList>
            <person name="Satou Y."/>
            <person name="Mineta K."/>
            <person name="Ogasawara M."/>
            <person name="Sasakura Y."/>
            <person name="Shoguchi E."/>
            <person name="Ueno K."/>
            <person name="Yamada L."/>
            <person name="Matsumoto J."/>
            <person name="Wasserscheid J."/>
            <person name="Dewar K."/>
            <person name="Wiley G.B."/>
            <person name="Macmil S.L."/>
            <person name="Roe B.A."/>
            <person name="Zeller R.W."/>
            <person name="Hastings K.E."/>
            <person name="Lemaire P."/>
            <person name="Lindquist E."/>
            <person name="Endo T."/>
            <person name="Hotta K."/>
            <person name="Inaba K."/>
        </authorList>
    </citation>
    <scope>NUCLEOTIDE SEQUENCE [LARGE SCALE GENOMIC DNA]</scope>
    <source>
        <strain evidence="1">wild type</strain>
    </source>
</reference>
<reference evidence="1" key="4">
    <citation type="submission" date="2025-09" db="UniProtKB">
        <authorList>
            <consortium name="Ensembl"/>
        </authorList>
    </citation>
    <scope>IDENTIFICATION</scope>
</reference>
<sequence length="226" mass="25939">MEFPFAIWNAPGVGYIPLINHRNTEDRLQIFNENEKTFADTLVGESVMEHCENLKKNLLQFQEESYENAVEHIRNIRQGDTEKEITHVPKTPRTVKKTRRRRVVKAEQSVQPLRRSTRCTRASVRLDSSLFNDLSLDQSRSSLSNVDTVVAEITKGRDKKKGSKRKKATIVVPTIDELEECVEKTSVSDAVKSNLDTVSQTVEHLIQFHEQEIDVHKDKQSQPSSR</sequence>
<evidence type="ECO:0000313" key="2">
    <source>
        <dbReference type="Proteomes" id="UP000008144"/>
    </source>
</evidence>
<accession>F6UYW2</accession>
<evidence type="ECO:0000313" key="1">
    <source>
        <dbReference type="Ensembl" id="ENSCINP00000026286.2"/>
    </source>
</evidence>
<dbReference type="AlphaFoldDB" id="F6UYW2"/>
<name>F6UYW2_CIOIN</name>
<reference evidence="2" key="1">
    <citation type="journal article" date="2002" name="Science">
        <title>The draft genome of Ciona intestinalis: insights into chordate and vertebrate origins.</title>
        <authorList>
            <person name="Dehal P."/>
            <person name="Satou Y."/>
            <person name="Campbell R.K."/>
            <person name="Chapman J."/>
            <person name="Degnan B."/>
            <person name="De Tomaso A."/>
            <person name="Davidson B."/>
            <person name="Di Gregorio A."/>
            <person name="Gelpke M."/>
            <person name="Goodstein D.M."/>
            <person name="Harafuji N."/>
            <person name="Hastings K.E."/>
            <person name="Ho I."/>
            <person name="Hotta K."/>
            <person name="Huang W."/>
            <person name="Kawashima T."/>
            <person name="Lemaire P."/>
            <person name="Martinez D."/>
            <person name="Meinertzhagen I.A."/>
            <person name="Necula S."/>
            <person name="Nonaka M."/>
            <person name="Putnam N."/>
            <person name="Rash S."/>
            <person name="Saiga H."/>
            <person name="Satake M."/>
            <person name="Terry A."/>
            <person name="Yamada L."/>
            <person name="Wang H.G."/>
            <person name="Awazu S."/>
            <person name="Azumi K."/>
            <person name="Boore J."/>
            <person name="Branno M."/>
            <person name="Chin-Bow S."/>
            <person name="DeSantis R."/>
            <person name="Doyle S."/>
            <person name="Francino P."/>
            <person name="Keys D.N."/>
            <person name="Haga S."/>
            <person name="Hayashi H."/>
            <person name="Hino K."/>
            <person name="Imai K.S."/>
            <person name="Inaba K."/>
            <person name="Kano S."/>
            <person name="Kobayashi K."/>
            <person name="Kobayashi M."/>
            <person name="Lee B.I."/>
            <person name="Makabe K.W."/>
            <person name="Manohar C."/>
            <person name="Matassi G."/>
            <person name="Medina M."/>
            <person name="Mochizuki Y."/>
            <person name="Mount S."/>
            <person name="Morishita T."/>
            <person name="Miura S."/>
            <person name="Nakayama A."/>
            <person name="Nishizaka S."/>
            <person name="Nomoto H."/>
            <person name="Ohta F."/>
            <person name="Oishi K."/>
            <person name="Rigoutsos I."/>
            <person name="Sano M."/>
            <person name="Sasaki A."/>
            <person name="Sasakura Y."/>
            <person name="Shoguchi E."/>
            <person name="Shin-i T."/>
            <person name="Spagnuolo A."/>
            <person name="Stainier D."/>
            <person name="Suzuki M.M."/>
            <person name="Tassy O."/>
            <person name="Takatori N."/>
            <person name="Tokuoka M."/>
            <person name="Yagi K."/>
            <person name="Yoshizaki F."/>
            <person name="Wada S."/>
            <person name="Zhang C."/>
            <person name="Hyatt P.D."/>
            <person name="Larimer F."/>
            <person name="Detter C."/>
            <person name="Doggett N."/>
            <person name="Glavina T."/>
            <person name="Hawkins T."/>
            <person name="Richardson P."/>
            <person name="Lucas S."/>
            <person name="Kohara Y."/>
            <person name="Levine M."/>
            <person name="Satoh N."/>
            <person name="Rokhsar D.S."/>
        </authorList>
    </citation>
    <scope>NUCLEOTIDE SEQUENCE [LARGE SCALE GENOMIC DNA]</scope>
</reference>
<proteinExistence type="predicted"/>
<dbReference type="Ensembl" id="ENSCINT00000026532.2">
    <property type="protein sequence ID" value="ENSCINP00000026286.2"/>
    <property type="gene ID" value="ENSCING00000014570.2"/>
</dbReference>
<keyword evidence="2" id="KW-1185">Reference proteome</keyword>
<dbReference type="GeneTree" id="ENSGT00660000097467"/>
<dbReference type="InParanoid" id="F6UYW2"/>
<organism evidence="1 2">
    <name type="scientific">Ciona intestinalis</name>
    <name type="common">Transparent sea squirt</name>
    <name type="synonym">Ascidia intestinalis</name>
    <dbReference type="NCBI Taxonomy" id="7719"/>
    <lineage>
        <taxon>Eukaryota</taxon>
        <taxon>Metazoa</taxon>
        <taxon>Chordata</taxon>
        <taxon>Tunicata</taxon>
        <taxon>Ascidiacea</taxon>
        <taxon>Phlebobranchia</taxon>
        <taxon>Cionidae</taxon>
        <taxon>Ciona</taxon>
    </lineage>
</organism>
<dbReference type="Proteomes" id="UP000008144">
    <property type="component" value="Chromosome 14"/>
</dbReference>
<protein>
    <submittedName>
        <fullName evidence="1">Uncharacterized protein</fullName>
    </submittedName>
</protein>
<dbReference type="EMBL" id="EAAA01001191">
    <property type="status" value="NOT_ANNOTATED_CDS"/>
    <property type="molecule type" value="Genomic_DNA"/>
</dbReference>
<dbReference type="OMA" id="NHRNTED"/>
<reference evidence="1" key="3">
    <citation type="submission" date="2025-08" db="UniProtKB">
        <authorList>
            <consortium name="Ensembl"/>
        </authorList>
    </citation>
    <scope>IDENTIFICATION</scope>
</reference>